<evidence type="ECO:0000256" key="3">
    <source>
        <dbReference type="ARBA" id="ARBA00022729"/>
    </source>
</evidence>
<keyword evidence="9" id="KW-1185">Reference proteome</keyword>
<protein>
    <submittedName>
        <fullName evidence="8">Uncharacterized protein</fullName>
    </submittedName>
</protein>
<organism evidence="8 9">
    <name type="scientific">Papio anubis</name>
    <name type="common">Olive baboon</name>
    <dbReference type="NCBI Taxonomy" id="9555"/>
    <lineage>
        <taxon>Eukaryota</taxon>
        <taxon>Metazoa</taxon>
        <taxon>Chordata</taxon>
        <taxon>Craniata</taxon>
        <taxon>Vertebrata</taxon>
        <taxon>Euteleostomi</taxon>
        <taxon>Mammalia</taxon>
        <taxon>Eutheria</taxon>
        <taxon>Euarchontoglires</taxon>
        <taxon>Primates</taxon>
        <taxon>Haplorrhini</taxon>
        <taxon>Catarrhini</taxon>
        <taxon>Cercopithecidae</taxon>
        <taxon>Cercopithecinae</taxon>
        <taxon>Papio</taxon>
    </lineage>
</organism>
<evidence type="ECO:0000256" key="7">
    <source>
        <dbReference type="SAM" id="MobiDB-lite"/>
    </source>
</evidence>
<comment type="subcellular location">
    <subcellularLocation>
        <location evidence="1">Membrane</location>
        <topology evidence="1">Single-pass type I membrane protein</topology>
    </subcellularLocation>
</comment>
<dbReference type="GeneTree" id="ENSGT00390000012905"/>
<feature type="compositionally biased region" description="Low complexity" evidence="7">
    <location>
        <begin position="177"/>
        <end position="191"/>
    </location>
</feature>
<keyword evidence="6" id="KW-0325">Glycoprotein</keyword>
<reference evidence="8 9" key="1">
    <citation type="submission" date="2012-03" db="EMBL/GenBank/DDBJ databases">
        <title>Whole Genome Assembly of Papio anubis.</title>
        <authorList>
            <person name="Liu Y.L."/>
            <person name="Abraham K.A."/>
            <person name="Akbar H.A."/>
            <person name="Ali S.A."/>
            <person name="Anosike U.A."/>
            <person name="Aqrawi P.A."/>
            <person name="Arias F.A."/>
            <person name="Attaway T.A."/>
            <person name="Awwad R.A."/>
            <person name="Babu C.B."/>
            <person name="Bandaranaike D.B."/>
            <person name="Battles P.B."/>
            <person name="Bell A.B."/>
            <person name="Beltran B.B."/>
            <person name="Berhane-Mersha D.B."/>
            <person name="Bess C.B."/>
            <person name="Bickham C.B."/>
            <person name="Bolden T.B."/>
            <person name="Carter K.C."/>
            <person name="Chau D.C."/>
            <person name="Chavez A.C."/>
            <person name="Clerc-Blankenburg K.C."/>
            <person name="Coyle M.C."/>
            <person name="Dao M.D."/>
            <person name="Davila M.L.D."/>
            <person name="Davy-Carroll L.D."/>
            <person name="Denson S.D."/>
            <person name="Dinh H.D."/>
            <person name="Fernandez S.F."/>
            <person name="Fernando P.F."/>
            <person name="Forbes L.F."/>
            <person name="Francis C.F."/>
            <person name="Francisco L.F."/>
            <person name="Fu Q.F."/>
            <person name="Garcia-Iii R.G."/>
            <person name="Garrett T.G."/>
            <person name="Gross S.G."/>
            <person name="Gubbala S.G."/>
            <person name="Hirani K.H."/>
            <person name="Hogues M.H."/>
            <person name="Hollins B.H."/>
            <person name="Jackson L.J."/>
            <person name="Javaid M.J."/>
            <person name="Jhangiani S.J."/>
            <person name="Johnson A.J."/>
            <person name="Johnson B.J."/>
            <person name="Jones J.J."/>
            <person name="Joshi V.J."/>
            <person name="Kalu J.K."/>
            <person name="Khan N.K."/>
            <person name="Korchina V.K."/>
            <person name="Kovar C.K."/>
            <person name="Lago L.L."/>
            <person name="Lara F.L."/>
            <person name="Le T.-K.L."/>
            <person name="Lee S.L."/>
            <person name="Legall-Iii F.L."/>
            <person name="Lemon S.L."/>
            <person name="Liu J.L."/>
            <person name="Liu Y.-S.L."/>
            <person name="Liyanage D.L."/>
            <person name="Lopez J.L."/>
            <person name="Lorensuhewa L.L."/>
            <person name="Mata R.M."/>
            <person name="Mathew T.M."/>
            <person name="Mercado C.M."/>
            <person name="Mercado I.M."/>
            <person name="Morales K.M."/>
            <person name="Morgan M.M."/>
            <person name="Munidasa M.M."/>
            <person name="Ngo D.N."/>
            <person name="Nguyen L.N."/>
            <person name="Nguyen T.N."/>
            <person name="Nguyen N.N."/>
            <person name="Obregon M.O."/>
            <person name="Okwuonu G.O."/>
            <person name="Ongeri F.O."/>
            <person name="Onwere C.O."/>
            <person name="Osifeso I.O."/>
            <person name="Parra A.P."/>
            <person name="Patil S.P."/>
            <person name="Perez A.P."/>
            <person name="Perez Y.P."/>
            <person name="Pham C.P."/>
            <person name="Pu L.-L.P."/>
            <person name="Puazo M.P."/>
            <person name="Quiroz J.Q."/>
            <person name="Rouhana J.R."/>
            <person name="Ruiz M.R."/>
            <person name="Ruiz S.-J.R."/>
            <person name="Saada N.S."/>
            <person name="Santibanez J.S."/>
            <person name="Scheel M.S."/>
            <person name="Schneider B.S."/>
            <person name="Simmons D.S."/>
            <person name="Sisson I.S."/>
            <person name="Tang L.-Y.T."/>
            <person name="Thornton R.T."/>
            <person name="Tisius J.T."/>
            <person name="Toledanes G.T."/>
            <person name="Trejos Z.T."/>
            <person name="Usmani K.U."/>
            <person name="Varghese R.V."/>
            <person name="Vattathil S.V."/>
            <person name="Vee V.V."/>
            <person name="Walker D.W."/>
            <person name="Weissenberger G.W."/>
            <person name="White C.W."/>
            <person name="Williams A.W."/>
            <person name="Woodworth J.W."/>
            <person name="Wright R.W."/>
            <person name="Zhu Y.Z."/>
            <person name="Han Y.H."/>
            <person name="Newsham I.N."/>
            <person name="Nazareth L.N."/>
            <person name="Worley K.W."/>
            <person name="Muzny D.M."/>
            <person name="Rogers J.R."/>
            <person name="Gibbs R.G."/>
        </authorList>
    </citation>
    <scope>NUCLEOTIDE SEQUENCE [LARGE SCALE GENOMIC DNA]</scope>
</reference>
<evidence type="ECO:0000313" key="8">
    <source>
        <dbReference type="Ensembl" id="ENSPANP00000055127.1"/>
    </source>
</evidence>
<evidence type="ECO:0000256" key="5">
    <source>
        <dbReference type="ARBA" id="ARBA00023136"/>
    </source>
</evidence>
<dbReference type="PANTHER" id="PTHR31870:SF2">
    <property type="entry name" value="CHROMOSOME 11 OPEN READING FRAME 87"/>
    <property type="match status" value="1"/>
</dbReference>
<dbReference type="InterPro" id="IPR037670">
    <property type="entry name" value="C11orf87"/>
</dbReference>
<keyword evidence="4" id="KW-1133">Transmembrane helix</keyword>
<feature type="compositionally biased region" description="Basic and acidic residues" evidence="7">
    <location>
        <begin position="126"/>
        <end position="137"/>
    </location>
</feature>
<keyword evidence="5" id="KW-0472">Membrane</keyword>
<feature type="compositionally biased region" description="Basic and acidic residues" evidence="7">
    <location>
        <begin position="155"/>
        <end position="166"/>
    </location>
</feature>
<dbReference type="AlphaFoldDB" id="A0A8I5NDD3"/>
<feature type="region of interest" description="Disordered" evidence="7">
    <location>
        <begin position="104"/>
        <end position="210"/>
    </location>
</feature>
<dbReference type="PANTHER" id="PTHR31870">
    <property type="entry name" value="SI:DKEY-183I3.9-RELATED"/>
    <property type="match status" value="1"/>
</dbReference>
<evidence type="ECO:0000256" key="2">
    <source>
        <dbReference type="ARBA" id="ARBA00022692"/>
    </source>
</evidence>
<accession>A0A8I5NDD3</accession>
<keyword evidence="2" id="KW-0812">Transmembrane</keyword>
<reference evidence="8" key="3">
    <citation type="submission" date="2025-09" db="UniProtKB">
        <authorList>
            <consortium name="Ensembl"/>
        </authorList>
    </citation>
    <scope>IDENTIFICATION</scope>
</reference>
<evidence type="ECO:0000256" key="1">
    <source>
        <dbReference type="ARBA" id="ARBA00004479"/>
    </source>
</evidence>
<sequence length="261" mass="27583">MGIAPPSSWAGEGQRTGKCVSEARYARTRCWGARVGGGLRGGLEPWQWLPDVTGLSGNRLRAQLAEAAVKAAAAAAAARLGLWPIQSAPSAAATAAARRGLPPCSQLAVQPGASAKERMKKRKMQRAQEEYERDHCSGSRGGGGLPRPGRQAPTHTKETRLERQPRDSPFCAPSNASSSSSSSPGLPCQGPCAPPPPLPASSPQGAHAASSCLDTAGEGLLQTVNEMETKIVVPSSYPKRILKSQLILKRKRNELIITRLW</sequence>
<evidence type="ECO:0000313" key="9">
    <source>
        <dbReference type="Proteomes" id="UP000028761"/>
    </source>
</evidence>
<proteinExistence type="predicted"/>
<dbReference type="Ensembl" id="ENSPANT00000066638.1">
    <property type="protein sequence ID" value="ENSPANP00000055127.1"/>
    <property type="gene ID" value="ENSPANG00000044051.1"/>
</dbReference>
<keyword evidence="3" id="KW-0732">Signal</keyword>
<reference evidence="8" key="2">
    <citation type="submission" date="2025-08" db="UniProtKB">
        <authorList>
            <consortium name="Ensembl"/>
        </authorList>
    </citation>
    <scope>IDENTIFICATION</scope>
</reference>
<dbReference type="GO" id="GO:0016020">
    <property type="term" value="C:membrane"/>
    <property type="evidence" value="ECO:0007669"/>
    <property type="project" value="UniProtKB-SubCell"/>
</dbReference>
<evidence type="ECO:0000256" key="6">
    <source>
        <dbReference type="ARBA" id="ARBA00023180"/>
    </source>
</evidence>
<evidence type="ECO:0000256" key="4">
    <source>
        <dbReference type="ARBA" id="ARBA00022989"/>
    </source>
</evidence>
<dbReference type="Proteomes" id="UP000028761">
    <property type="component" value="Chromosome 12"/>
</dbReference>
<name>A0A8I5NDD3_PAPAN</name>